<accession>A0A516PVW3</accession>
<protein>
    <submittedName>
        <fullName evidence="2">Uncharacterized protein</fullName>
    </submittedName>
</protein>
<reference evidence="2 3" key="1">
    <citation type="submission" date="2019-07" db="EMBL/GenBank/DDBJ databases">
        <title>Microlunatus dokdonensis sp. nov. isolated from the rhizospheric soil of the wild plant Elymus tsukushiensis.</title>
        <authorList>
            <person name="Ghim S.-Y."/>
            <person name="Hwang Y.-J."/>
            <person name="Son J.-S."/>
            <person name="Shin J.-H."/>
        </authorList>
    </citation>
    <scope>NUCLEOTIDE SEQUENCE [LARGE SCALE GENOMIC DNA]</scope>
    <source>
        <strain evidence="2 3">KUDC0627</strain>
    </source>
</reference>
<dbReference type="OrthoDB" id="5192900at2"/>
<feature type="region of interest" description="Disordered" evidence="1">
    <location>
        <begin position="1"/>
        <end position="21"/>
    </location>
</feature>
<name>A0A516PVW3_9ACTN</name>
<sequence>MGNEHAPTELPDGSILGPDGEVYRHTDQRLRRRSSGLELIAAGAAVMTDVYPDGWTWYSGSSAASAWAEIAPRLVSGRRPSPNDLQWVGHIWKSDTGRILLRFDGEH</sequence>
<dbReference type="KEGG" id="mik:FOE78_04685"/>
<dbReference type="RefSeq" id="WP_143985281.1">
    <property type="nucleotide sequence ID" value="NZ_CP041692.1"/>
</dbReference>
<evidence type="ECO:0000313" key="3">
    <source>
        <dbReference type="Proteomes" id="UP000319263"/>
    </source>
</evidence>
<proteinExistence type="predicted"/>
<dbReference type="EMBL" id="CP041692">
    <property type="protein sequence ID" value="QDP95300.1"/>
    <property type="molecule type" value="Genomic_DNA"/>
</dbReference>
<dbReference type="AlphaFoldDB" id="A0A516PVW3"/>
<evidence type="ECO:0000313" key="2">
    <source>
        <dbReference type="EMBL" id="QDP95300.1"/>
    </source>
</evidence>
<evidence type="ECO:0000256" key="1">
    <source>
        <dbReference type="SAM" id="MobiDB-lite"/>
    </source>
</evidence>
<gene>
    <name evidence="2" type="ORF">FOE78_04685</name>
</gene>
<keyword evidence="3" id="KW-1185">Reference proteome</keyword>
<dbReference type="Proteomes" id="UP000319263">
    <property type="component" value="Chromosome"/>
</dbReference>
<organism evidence="2 3">
    <name type="scientific">Microlunatus elymi</name>
    <dbReference type="NCBI Taxonomy" id="2596828"/>
    <lineage>
        <taxon>Bacteria</taxon>
        <taxon>Bacillati</taxon>
        <taxon>Actinomycetota</taxon>
        <taxon>Actinomycetes</taxon>
        <taxon>Propionibacteriales</taxon>
        <taxon>Propionibacteriaceae</taxon>
        <taxon>Microlunatus</taxon>
    </lineage>
</organism>